<proteinExistence type="predicted"/>
<dbReference type="PATRIC" id="fig|1292037.4.peg.6748"/>
<dbReference type="EMBL" id="AOUO01000601">
    <property type="protein sequence ID" value="EOD63653.1"/>
    <property type="molecule type" value="Genomic_DNA"/>
</dbReference>
<dbReference type="AlphaFoldDB" id="R1FW73"/>
<gene>
    <name evidence="2" type="ORF">H480_35953</name>
</gene>
<feature type="compositionally biased region" description="Polar residues" evidence="1">
    <location>
        <begin position="56"/>
        <end position="72"/>
    </location>
</feature>
<evidence type="ECO:0000256" key="1">
    <source>
        <dbReference type="SAM" id="MobiDB-lite"/>
    </source>
</evidence>
<comment type="caution">
    <text evidence="2">The sequence shown here is derived from an EMBL/GenBank/DDBJ whole genome shotgun (WGS) entry which is preliminary data.</text>
</comment>
<name>R1FW73_9PSEU</name>
<protein>
    <submittedName>
        <fullName evidence="2">Uncharacterized protein</fullName>
    </submittedName>
</protein>
<reference evidence="2 3" key="1">
    <citation type="submission" date="2013-02" db="EMBL/GenBank/DDBJ databases">
        <title>Draft genome sequence of Amycolatopsis vancoresmycina strain DSM 44592T.</title>
        <authorList>
            <person name="Kumar S."/>
            <person name="Kaur N."/>
            <person name="Kaur C."/>
            <person name="Raghava G.P.S."/>
            <person name="Mayilraj S."/>
        </authorList>
    </citation>
    <scope>NUCLEOTIDE SEQUENCE [LARGE SCALE GENOMIC DNA]</scope>
    <source>
        <strain evidence="2 3">DSM 44592</strain>
    </source>
</reference>
<dbReference type="Proteomes" id="UP000014139">
    <property type="component" value="Unassembled WGS sequence"/>
</dbReference>
<organism evidence="2 3">
    <name type="scientific">Amycolatopsis vancoresmycina DSM 44592</name>
    <dbReference type="NCBI Taxonomy" id="1292037"/>
    <lineage>
        <taxon>Bacteria</taxon>
        <taxon>Bacillati</taxon>
        <taxon>Actinomycetota</taxon>
        <taxon>Actinomycetes</taxon>
        <taxon>Pseudonocardiales</taxon>
        <taxon>Pseudonocardiaceae</taxon>
        <taxon>Amycolatopsis</taxon>
    </lineage>
</organism>
<evidence type="ECO:0000313" key="3">
    <source>
        <dbReference type="Proteomes" id="UP000014139"/>
    </source>
</evidence>
<keyword evidence="3" id="KW-1185">Reference proteome</keyword>
<feature type="region of interest" description="Disordered" evidence="1">
    <location>
        <begin position="53"/>
        <end position="72"/>
    </location>
</feature>
<accession>R1FW73</accession>
<evidence type="ECO:0000313" key="2">
    <source>
        <dbReference type="EMBL" id="EOD63653.1"/>
    </source>
</evidence>
<sequence>MWLKPGTTGRQEAKMTEDDLLSQMLHAWRDDIESVPFPQFSELLIPRQQVRPRYTPSASAARVTNATRSTDA</sequence>